<organism evidence="14 15">
    <name type="scientific">Salinicoccus sediminis</name>
    <dbReference type="NCBI Taxonomy" id="1432562"/>
    <lineage>
        <taxon>Bacteria</taxon>
        <taxon>Bacillati</taxon>
        <taxon>Bacillota</taxon>
        <taxon>Bacilli</taxon>
        <taxon>Bacillales</taxon>
        <taxon>Staphylococcaceae</taxon>
        <taxon>Salinicoccus</taxon>
    </lineage>
</organism>
<dbReference type="PATRIC" id="fig|1432562.3.peg.281"/>
<reference evidence="14 15" key="1">
    <citation type="submission" date="2015-04" db="EMBL/GenBank/DDBJ databases">
        <title>Taxonomic description and genome sequence of Salinicoccus sediminis sp. nov., a novel hyper halotolerant bacterium isolated from marine sediment.</title>
        <authorList>
            <person name="Mathan Kumar R."/>
            <person name="Kaur G."/>
            <person name="Kumar N."/>
            <person name="Kumar A."/>
            <person name="Singh N.K."/>
            <person name="Kaur N."/>
            <person name="Mayilraj S."/>
        </authorList>
    </citation>
    <scope>NUCLEOTIDE SEQUENCE [LARGE SCALE GENOMIC DNA]</scope>
    <source>
        <strain evidence="14 15">SV-16</strain>
    </source>
</reference>
<evidence type="ECO:0000256" key="3">
    <source>
        <dbReference type="ARBA" id="ARBA00007171"/>
    </source>
</evidence>
<dbReference type="Gene3D" id="3.90.1310.10">
    <property type="entry name" value="Penicillin-binding protein 2a (Domain 2)"/>
    <property type="match status" value="1"/>
</dbReference>
<name>A0A0M2SMP3_9STAP</name>
<evidence type="ECO:0000256" key="11">
    <source>
        <dbReference type="SAM" id="Phobius"/>
    </source>
</evidence>
<dbReference type="GO" id="GO:0071555">
    <property type="term" value="P:cell wall organization"/>
    <property type="evidence" value="ECO:0007669"/>
    <property type="project" value="UniProtKB-KW"/>
</dbReference>
<keyword evidence="8 11" id="KW-1133">Transmembrane helix</keyword>
<evidence type="ECO:0000259" key="13">
    <source>
        <dbReference type="Pfam" id="PF03717"/>
    </source>
</evidence>
<dbReference type="OrthoDB" id="9770103at2"/>
<keyword evidence="7" id="KW-0573">Peptidoglycan synthesis</keyword>
<evidence type="ECO:0000256" key="5">
    <source>
        <dbReference type="ARBA" id="ARBA00022692"/>
    </source>
</evidence>
<dbReference type="Gene3D" id="1.10.10.1230">
    <property type="entry name" value="Penicillin-binding protein, N-terminal non-catalytic domain, head sub-domain"/>
    <property type="match status" value="1"/>
</dbReference>
<dbReference type="SUPFAM" id="SSF56601">
    <property type="entry name" value="beta-lactamase/transpeptidase-like"/>
    <property type="match status" value="1"/>
</dbReference>
<dbReference type="Gene3D" id="3.40.710.10">
    <property type="entry name" value="DD-peptidase/beta-lactamase superfamily"/>
    <property type="match status" value="1"/>
</dbReference>
<keyword evidence="10" id="KW-0961">Cell wall biogenesis/degradation</keyword>
<evidence type="ECO:0000256" key="2">
    <source>
        <dbReference type="ARBA" id="ARBA00004236"/>
    </source>
</evidence>
<dbReference type="GO" id="GO:0009252">
    <property type="term" value="P:peptidoglycan biosynthetic process"/>
    <property type="evidence" value="ECO:0007669"/>
    <property type="project" value="UniProtKB-KW"/>
</dbReference>
<dbReference type="GO" id="GO:0008658">
    <property type="term" value="F:penicillin binding"/>
    <property type="evidence" value="ECO:0007669"/>
    <property type="project" value="InterPro"/>
</dbReference>
<dbReference type="Proteomes" id="UP000034287">
    <property type="component" value="Unassembled WGS sequence"/>
</dbReference>
<evidence type="ECO:0000256" key="8">
    <source>
        <dbReference type="ARBA" id="ARBA00022989"/>
    </source>
</evidence>
<evidence type="ECO:0000256" key="10">
    <source>
        <dbReference type="ARBA" id="ARBA00023316"/>
    </source>
</evidence>
<evidence type="ECO:0000256" key="1">
    <source>
        <dbReference type="ARBA" id="ARBA00004167"/>
    </source>
</evidence>
<comment type="similarity">
    <text evidence="3">Belongs to the transpeptidase family.</text>
</comment>
<evidence type="ECO:0000256" key="7">
    <source>
        <dbReference type="ARBA" id="ARBA00022984"/>
    </source>
</evidence>
<protein>
    <submittedName>
        <fullName evidence="14">Penicillin-binding protein</fullName>
    </submittedName>
</protein>
<evidence type="ECO:0000259" key="12">
    <source>
        <dbReference type="Pfam" id="PF00905"/>
    </source>
</evidence>
<keyword evidence="5 11" id="KW-0812">Transmembrane</keyword>
<dbReference type="RefSeq" id="WP_046511410.1">
    <property type="nucleotide sequence ID" value="NZ_LAYZ01000001.1"/>
</dbReference>
<dbReference type="InterPro" id="IPR050515">
    <property type="entry name" value="Beta-lactam/transpept"/>
</dbReference>
<evidence type="ECO:0000256" key="9">
    <source>
        <dbReference type="ARBA" id="ARBA00023136"/>
    </source>
</evidence>
<dbReference type="GO" id="GO:0008360">
    <property type="term" value="P:regulation of cell shape"/>
    <property type="evidence" value="ECO:0007669"/>
    <property type="project" value="UniProtKB-KW"/>
</dbReference>
<gene>
    <name evidence="14" type="ORF">WN59_01355</name>
</gene>
<evidence type="ECO:0000313" key="14">
    <source>
        <dbReference type="EMBL" id="KKK35508.1"/>
    </source>
</evidence>
<dbReference type="InterPro" id="IPR005311">
    <property type="entry name" value="PBP_dimer"/>
</dbReference>
<keyword evidence="15" id="KW-1185">Reference proteome</keyword>
<dbReference type="Pfam" id="PF03717">
    <property type="entry name" value="PBP_dimer"/>
    <property type="match status" value="1"/>
</dbReference>
<comment type="subcellular location">
    <subcellularLocation>
        <location evidence="2">Cell membrane</location>
    </subcellularLocation>
    <subcellularLocation>
        <location evidence="1">Membrane</location>
        <topology evidence="1">Single-pass membrane protein</topology>
    </subcellularLocation>
</comment>
<dbReference type="InterPro" id="IPR036138">
    <property type="entry name" value="PBP_dimer_sf"/>
</dbReference>
<dbReference type="AlphaFoldDB" id="A0A0M2SMP3"/>
<dbReference type="SUPFAM" id="SSF56519">
    <property type="entry name" value="Penicillin binding protein dimerisation domain"/>
    <property type="match status" value="1"/>
</dbReference>
<dbReference type="STRING" id="1432562.WN59_01355"/>
<keyword evidence="6" id="KW-0133">Cell shape</keyword>
<sequence>MKRAKIKSLEAINRQILKSRINIILIIVFLLCLTLIFRLGYLQIVEGDTYQEEVENAQYVEINQSVPRGEIYDRNGNLLVGNESQRAIYFTRHRNMKSNEIMDLAVELSGYINMDTETITLRDKQDYIISQYPDELESIMSEQVTLLEDGNITQDEFTQEVYNQLDEEQADEILTEGDLNTLAIYVRMVNARELNPVIVKSGDVTEEEFAKVNESLDELDGITTGMDWQRHYPYDDTLKTIFGEVSSSEEGLPKELLNYYMARGYSRNDRVGKTYLEFQYENVLRGEKEQVKYSTDKSGEIINQEVIKPGKAGDDLYLTIDIELQQELEELAEHHLTSLRELAEDAADRNAQNGDVDYTIIPDHMDTVVLVVQDPNNGEVLAMVGKKLNDEGEIVNFNYGALTSTYVVGSSIKGATVTTGYQNDVLEAGEFMVDEPLTFADGTSKSSFFNRDSGVRIDDQEALMVSSNVYMFKIALRMAGLNYYDGMPLPNDIEEAGHKLRNGLNQFGLGVSTGIDLPNEATGLSPELKHNPGNYIDLAIGQYDTYSALQLSQYVSTIANDGQRVQLHLGKEVRGSDSNASGPVLQSFNGKVLNNVAYTEEQLGQIQSGFYDAFNTHDEATDRYGTGWDAYHNLEPKAAGKTGTAEAFNEGDPVLNQTYVGYAPYDDPEMAFSVIFPNMPNTIPFFPAQYLGRDVINKYYEVVHGEEEEGPYQYELSEFYPKLVYGSYD</sequence>
<dbReference type="PANTHER" id="PTHR30627:SF2">
    <property type="entry name" value="PEPTIDOGLYCAN D,D-TRANSPEPTIDASE MRDA"/>
    <property type="match status" value="1"/>
</dbReference>
<dbReference type="GO" id="GO:0005886">
    <property type="term" value="C:plasma membrane"/>
    <property type="evidence" value="ECO:0007669"/>
    <property type="project" value="UniProtKB-SubCell"/>
</dbReference>
<evidence type="ECO:0000256" key="6">
    <source>
        <dbReference type="ARBA" id="ARBA00022960"/>
    </source>
</evidence>
<proteinExistence type="inferred from homology"/>
<evidence type="ECO:0000256" key="4">
    <source>
        <dbReference type="ARBA" id="ARBA00022475"/>
    </source>
</evidence>
<accession>A0A0M2SMP3</accession>
<dbReference type="PANTHER" id="PTHR30627">
    <property type="entry name" value="PEPTIDOGLYCAN D,D-TRANSPEPTIDASE"/>
    <property type="match status" value="1"/>
</dbReference>
<dbReference type="EMBL" id="LAYZ01000001">
    <property type="protein sequence ID" value="KKK35508.1"/>
    <property type="molecule type" value="Genomic_DNA"/>
</dbReference>
<comment type="caution">
    <text evidence="14">The sequence shown here is derived from an EMBL/GenBank/DDBJ whole genome shotgun (WGS) entry which is preliminary data.</text>
</comment>
<dbReference type="InterPro" id="IPR001460">
    <property type="entry name" value="PCN-bd_Tpept"/>
</dbReference>
<dbReference type="Pfam" id="PF00905">
    <property type="entry name" value="Transpeptidase"/>
    <property type="match status" value="1"/>
</dbReference>
<keyword evidence="9 11" id="KW-0472">Membrane</keyword>
<feature type="domain" description="Penicillin-binding protein dimerisation" evidence="13">
    <location>
        <begin position="65"/>
        <end position="304"/>
    </location>
</feature>
<evidence type="ECO:0000313" key="15">
    <source>
        <dbReference type="Proteomes" id="UP000034287"/>
    </source>
</evidence>
<feature type="transmembrane region" description="Helical" evidence="11">
    <location>
        <begin position="21"/>
        <end position="41"/>
    </location>
</feature>
<dbReference type="InterPro" id="IPR012338">
    <property type="entry name" value="Beta-lactam/transpept-like"/>
</dbReference>
<dbReference type="GO" id="GO:0071972">
    <property type="term" value="F:peptidoglycan L,D-transpeptidase activity"/>
    <property type="evidence" value="ECO:0007669"/>
    <property type="project" value="TreeGrafter"/>
</dbReference>
<feature type="domain" description="Penicillin-binding protein transpeptidase" evidence="12">
    <location>
        <begin position="370"/>
        <end position="678"/>
    </location>
</feature>
<keyword evidence="4" id="KW-1003">Cell membrane</keyword>